<reference evidence="2" key="1">
    <citation type="submission" date="2020-08" db="EMBL/GenBank/DDBJ databases">
        <title>Multicomponent nature underlies the extraordinary mechanical properties of spider dragline silk.</title>
        <authorList>
            <person name="Kono N."/>
            <person name="Nakamura H."/>
            <person name="Mori M."/>
            <person name="Yoshida Y."/>
            <person name="Ohtoshi R."/>
            <person name="Malay A.D."/>
            <person name="Moran D.A.P."/>
            <person name="Tomita M."/>
            <person name="Numata K."/>
            <person name="Arakawa K."/>
        </authorList>
    </citation>
    <scope>NUCLEOTIDE SEQUENCE</scope>
</reference>
<feature type="compositionally biased region" description="Polar residues" evidence="1">
    <location>
        <begin position="247"/>
        <end position="260"/>
    </location>
</feature>
<comment type="caution">
    <text evidence="2">The sequence shown here is derived from an EMBL/GenBank/DDBJ whole genome shotgun (WGS) entry which is preliminary data.</text>
</comment>
<dbReference type="GO" id="GO:0071897">
    <property type="term" value="P:DNA biosynthetic process"/>
    <property type="evidence" value="ECO:0007669"/>
    <property type="project" value="UniProtKB-ARBA"/>
</dbReference>
<protein>
    <submittedName>
        <fullName evidence="2">Retrovirus-related Pol polyprotein from transposon opus</fullName>
    </submittedName>
</protein>
<dbReference type="AlphaFoldDB" id="A0A8X6UJQ4"/>
<gene>
    <name evidence="2" type="primary">pol_4433</name>
    <name evidence="2" type="ORF">NPIL_661901</name>
</gene>
<dbReference type="InterPro" id="IPR043502">
    <property type="entry name" value="DNA/RNA_pol_sf"/>
</dbReference>
<keyword evidence="3" id="KW-1185">Reference proteome</keyword>
<dbReference type="EMBL" id="BMAW01035805">
    <property type="protein sequence ID" value="GFU41227.1"/>
    <property type="molecule type" value="Genomic_DNA"/>
</dbReference>
<sequence>MMGADQVEYVGYLITAEGSCPLPEKVETINTYKMPDTIHEFRTFPGRINFYRRTEAVTEINYDAIVEEQVKDEELKQLMQNNSSLKFKPSTPGKILWCDISTSKIRPYIPPKFRLQMFQLIDGFAPPGVKSTIKLMMEKYVWSIIKKNKLENGPRHGIDAVYELHYRPDVNHTIAQMAYGTCIKLSGEFFDQPTINMDPQNFVTKLQQHMEDIKPLKPSNTSKQGNIYVDRLKPACLLAPDHYNGQTTIEQKNATPNSVNPPLLSDKYPTTSRSRKINQPVRFRE</sequence>
<name>A0A8X6UJQ4_NEPPI</name>
<feature type="region of interest" description="Disordered" evidence="1">
    <location>
        <begin position="247"/>
        <end position="285"/>
    </location>
</feature>
<accession>A0A8X6UJQ4</accession>
<dbReference type="SUPFAM" id="SSF56672">
    <property type="entry name" value="DNA/RNA polymerases"/>
    <property type="match status" value="1"/>
</dbReference>
<evidence type="ECO:0000256" key="1">
    <source>
        <dbReference type="SAM" id="MobiDB-lite"/>
    </source>
</evidence>
<dbReference type="Proteomes" id="UP000887013">
    <property type="component" value="Unassembled WGS sequence"/>
</dbReference>
<proteinExistence type="predicted"/>
<evidence type="ECO:0000313" key="2">
    <source>
        <dbReference type="EMBL" id="GFU41227.1"/>
    </source>
</evidence>
<organism evidence="2 3">
    <name type="scientific">Nephila pilipes</name>
    <name type="common">Giant wood spider</name>
    <name type="synonym">Nephila maculata</name>
    <dbReference type="NCBI Taxonomy" id="299642"/>
    <lineage>
        <taxon>Eukaryota</taxon>
        <taxon>Metazoa</taxon>
        <taxon>Ecdysozoa</taxon>
        <taxon>Arthropoda</taxon>
        <taxon>Chelicerata</taxon>
        <taxon>Arachnida</taxon>
        <taxon>Araneae</taxon>
        <taxon>Araneomorphae</taxon>
        <taxon>Entelegynae</taxon>
        <taxon>Araneoidea</taxon>
        <taxon>Nephilidae</taxon>
        <taxon>Nephila</taxon>
    </lineage>
</organism>
<evidence type="ECO:0000313" key="3">
    <source>
        <dbReference type="Proteomes" id="UP000887013"/>
    </source>
</evidence>